<keyword evidence="4" id="KW-1185">Reference proteome</keyword>
<dbReference type="RefSeq" id="WP_340237143.1">
    <property type="nucleotide sequence ID" value="NZ_JBBEWC010000007.1"/>
</dbReference>
<organism evidence="3 4">
    <name type="scientific">Emticicia soli</name>
    <dbReference type="NCBI Taxonomy" id="2027878"/>
    <lineage>
        <taxon>Bacteria</taxon>
        <taxon>Pseudomonadati</taxon>
        <taxon>Bacteroidota</taxon>
        <taxon>Cytophagia</taxon>
        <taxon>Cytophagales</taxon>
        <taxon>Leadbetterellaceae</taxon>
        <taxon>Emticicia</taxon>
    </lineage>
</organism>
<accession>A0ABW5J8Z5</accession>
<name>A0ABW5J8Z5_9BACT</name>
<evidence type="ECO:0000259" key="2">
    <source>
        <dbReference type="Pfam" id="PF00535"/>
    </source>
</evidence>
<feature type="transmembrane region" description="Helical" evidence="1">
    <location>
        <begin position="258"/>
        <end position="278"/>
    </location>
</feature>
<comment type="caution">
    <text evidence="3">The sequence shown here is derived from an EMBL/GenBank/DDBJ whole genome shotgun (WGS) entry which is preliminary data.</text>
</comment>
<proteinExistence type="predicted"/>
<reference evidence="4" key="1">
    <citation type="journal article" date="2019" name="Int. J. Syst. Evol. Microbiol.">
        <title>The Global Catalogue of Microorganisms (GCM) 10K type strain sequencing project: providing services to taxonomists for standard genome sequencing and annotation.</title>
        <authorList>
            <consortium name="The Broad Institute Genomics Platform"/>
            <consortium name="The Broad Institute Genome Sequencing Center for Infectious Disease"/>
            <person name="Wu L."/>
            <person name="Ma J."/>
        </authorList>
    </citation>
    <scope>NUCLEOTIDE SEQUENCE [LARGE SCALE GENOMIC DNA]</scope>
    <source>
        <strain evidence="4">KCTC 52344</strain>
    </source>
</reference>
<dbReference type="InterPro" id="IPR029044">
    <property type="entry name" value="Nucleotide-diphossugar_trans"/>
</dbReference>
<evidence type="ECO:0000313" key="3">
    <source>
        <dbReference type="EMBL" id="MFD2521286.1"/>
    </source>
</evidence>
<dbReference type="PANTHER" id="PTHR43179:SF7">
    <property type="entry name" value="RHAMNOSYLTRANSFERASE WBBL"/>
    <property type="match status" value="1"/>
</dbReference>
<evidence type="ECO:0000256" key="1">
    <source>
        <dbReference type="SAM" id="Phobius"/>
    </source>
</evidence>
<evidence type="ECO:0000313" key="4">
    <source>
        <dbReference type="Proteomes" id="UP001597510"/>
    </source>
</evidence>
<gene>
    <name evidence="3" type="ORF">ACFSR2_10345</name>
</gene>
<dbReference type="GO" id="GO:0016757">
    <property type="term" value="F:glycosyltransferase activity"/>
    <property type="evidence" value="ECO:0007669"/>
    <property type="project" value="UniProtKB-KW"/>
</dbReference>
<keyword evidence="1" id="KW-0812">Transmembrane</keyword>
<protein>
    <submittedName>
        <fullName evidence="3">Glycosyltransferase family 2 protein</fullName>
        <ecNumber evidence="3">2.4.-.-</ecNumber>
    </submittedName>
</protein>
<keyword evidence="3" id="KW-0328">Glycosyltransferase</keyword>
<dbReference type="PANTHER" id="PTHR43179">
    <property type="entry name" value="RHAMNOSYLTRANSFERASE WBBL"/>
    <property type="match status" value="1"/>
</dbReference>
<dbReference type="InterPro" id="IPR001173">
    <property type="entry name" value="Glyco_trans_2-like"/>
</dbReference>
<dbReference type="Proteomes" id="UP001597510">
    <property type="component" value="Unassembled WGS sequence"/>
</dbReference>
<dbReference type="EMBL" id="JBHULC010000009">
    <property type="protein sequence ID" value="MFD2521286.1"/>
    <property type="molecule type" value="Genomic_DNA"/>
</dbReference>
<keyword evidence="3" id="KW-0808">Transferase</keyword>
<keyword evidence="1" id="KW-1133">Transmembrane helix</keyword>
<dbReference type="EC" id="2.4.-.-" evidence="3"/>
<dbReference type="SUPFAM" id="SSF53448">
    <property type="entry name" value="Nucleotide-diphospho-sugar transferases"/>
    <property type="match status" value="1"/>
</dbReference>
<sequence length="325" mass="38780">MIDVSIIIVNYRTPELIVECLKTVQQFTKRVSYEVIIVDNQSKGDDEGYVKKLFPEVKWMPMGYNAGFGRANNLGMKNAKGRYFLLLNSDTKLFEPVIDTCVELLDKRPDAIAGGAYQVYPDLSPRAFYHTFTFRRDFWITPPTFRKYLDKLIPYTKYNDPEQVDYIAAAFLMVRREGFEKTRGFDEEFFLYGEDTEWGYRLGKVGKQLVFKDCRIIHEEWGSKPERYEEAQNYTYFNRFDEQIQLSNLVWIRKQFGAFHYFLMMLHYWLWVPTFFLMKIVSNLLKIKNPFGDLYNQKRFAGTIGTFSKFFWRILLKKPTFYKIK</sequence>
<dbReference type="Pfam" id="PF00535">
    <property type="entry name" value="Glycos_transf_2"/>
    <property type="match status" value="1"/>
</dbReference>
<dbReference type="CDD" id="cd04186">
    <property type="entry name" value="GT_2_like_c"/>
    <property type="match status" value="1"/>
</dbReference>
<keyword evidence="1" id="KW-0472">Membrane</keyword>
<feature type="domain" description="Glycosyltransferase 2-like" evidence="2">
    <location>
        <begin position="5"/>
        <end position="179"/>
    </location>
</feature>
<dbReference type="Gene3D" id="3.90.550.10">
    <property type="entry name" value="Spore Coat Polysaccharide Biosynthesis Protein SpsA, Chain A"/>
    <property type="match status" value="1"/>
</dbReference>